<reference evidence="2 3" key="1">
    <citation type="submission" date="2020-08" db="EMBL/GenBank/DDBJ databases">
        <title>Genome public.</title>
        <authorList>
            <person name="Liu C."/>
            <person name="Sun Q."/>
        </authorList>
    </citation>
    <scope>NUCLEOTIDE SEQUENCE [LARGE SCALE GENOMIC DNA]</scope>
    <source>
        <strain evidence="2 3">NSJ-27</strain>
    </source>
</reference>
<keyword evidence="3" id="KW-1185">Reference proteome</keyword>
<sequence length="193" mass="22635">MNKDAFWNLIDEVNAKVDRNDQEAVLLATKEKLMELPPSEIAQWDQIKETYRYLANRNQLWAACAATLSHSSTDGFIDFRYWLISQGKEIYLNAIHNPDSLANYDIPKGSANFEHYGWIANEAYEIKTGRDLFREKKEYPLEEQVERSIRAEIHLKPDIPSDWEYSQLPEIVPKLYRKYNSEELESSGMELQQ</sequence>
<dbReference type="Pfam" id="PF14024">
    <property type="entry name" value="DUF4240"/>
    <property type="match status" value="1"/>
</dbReference>
<evidence type="ECO:0000259" key="1">
    <source>
        <dbReference type="Pfam" id="PF14024"/>
    </source>
</evidence>
<comment type="caution">
    <text evidence="2">The sequence shown here is derived from an EMBL/GenBank/DDBJ whole genome shotgun (WGS) entry which is preliminary data.</text>
</comment>
<dbReference type="RefSeq" id="WP_186996183.1">
    <property type="nucleotide sequence ID" value="NZ_JACOQK010000001.1"/>
</dbReference>
<protein>
    <submittedName>
        <fullName evidence="2">DUF4240 domain-containing protein</fullName>
    </submittedName>
</protein>
<accession>A0ABR7IQC1</accession>
<feature type="domain" description="DUF4240" evidence="1">
    <location>
        <begin position="1"/>
        <end position="125"/>
    </location>
</feature>
<dbReference type="EMBL" id="JACOQK010000001">
    <property type="protein sequence ID" value="MBC5787047.1"/>
    <property type="molecule type" value="Genomic_DNA"/>
</dbReference>
<name>A0ABR7IQC1_9CLOT</name>
<dbReference type="Proteomes" id="UP000649151">
    <property type="component" value="Unassembled WGS sequence"/>
</dbReference>
<organism evidence="2 3">
    <name type="scientific">Clostridium facile</name>
    <dbReference type="NCBI Taxonomy" id="2763035"/>
    <lineage>
        <taxon>Bacteria</taxon>
        <taxon>Bacillati</taxon>
        <taxon>Bacillota</taxon>
        <taxon>Clostridia</taxon>
        <taxon>Eubacteriales</taxon>
        <taxon>Clostridiaceae</taxon>
        <taxon>Clostridium</taxon>
    </lineage>
</organism>
<evidence type="ECO:0000313" key="3">
    <source>
        <dbReference type="Proteomes" id="UP000649151"/>
    </source>
</evidence>
<evidence type="ECO:0000313" key="2">
    <source>
        <dbReference type="EMBL" id="MBC5787047.1"/>
    </source>
</evidence>
<gene>
    <name evidence="2" type="ORF">H8Z77_03285</name>
</gene>
<proteinExistence type="predicted"/>
<dbReference type="InterPro" id="IPR025334">
    <property type="entry name" value="DUF4240"/>
</dbReference>